<comment type="caution">
    <text evidence="2">The sequence shown here is derived from an EMBL/GenBank/DDBJ whole genome shotgun (WGS) entry which is preliminary data.</text>
</comment>
<keyword evidence="1" id="KW-1133">Transmembrane helix</keyword>
<proteinExistence type="predicted"/>
<reference evidence="2" key="1">
    <citation type="journal article" date="2015" name="Nature">
        <title>Complex archaea that bridge the gap between prokaryotes and eukaryotes.</title>
        <authorList>
            <person name="Spang A."/>
            <person name="Saw J.H."/>
            <person name="Jorgensen S.L."/>
            <person name="Zaremba-Niedzwiedzka K."/>
            <person name="Martijn J."/>
            <person name="Lind A.E."/>
            <person name="van Eijk R."/>
            <person name="Schleper C."/>
            <person name="Guy L."/>
            <person name="Ettema T.J."/>
        </authorList>
    </citation>
    <scope>NUCLEOTIDE SEQUENCE</scope>
</reference>
<keyword evidence="1" id="KW-0472">Membrane</keyword>
<organism evidence="2">
    <name type="scientific">marine sediment metagenome</name>
    <dbReference type="NCBI Taxonomy" id="412755"/>
    <lineage>
        <taxon>unclassified sequences</taxon>
        <taxon>metagenomes</taxon>
        <taxon>ecological metagenomes</taxon>
    </lineage>
</organism>
<gene>
    <name evidence="2" type="ORF">LCGC14_3136840</name>
</gene>
<sequence>RHHRGRAGIFGQSRMTDILAWLIANWLIVAIAATLLILAGAIRAFSWYMRRLVTHLLHEILDEAATDPWTDDLLMGLHGDVPHVPEKAKRRAA</sequence>
<evidence type="ECO:0000256" key="1">
    <source>
        <dbReference type="SAM" id="Phobius"/>
    </source>
</evidence>
<evidence type="ECO:0000313" key="2">
    <source>
        <dbReference type="EMBL" id="KKK49263.1"/>
    </source>
</evidence>
<feature type="non-terminal residue" evidence="2">
    <location>
        <position position="1"/>
    </location>
</feature>
<name>A0A0F8VY16_9ZZZZ</name>
<protein>
    <submittedName>
        <fullName evidence="2">Uncharacterized protein</fullName>
    </submittedName>
</protein>
<dbReference type="EMBL" id="LAZR01068639">
    <property type="protein sequence ID" value="KKK49263.1"/>
    <property type="molecule type" value="Genomic_DNA"/>
</dbReference>
<feature type="transmembrane region" description="Helical" evidence="1">
    <location>
        <begin position="18"/>
        <end position="42"/>
    </location>
</feature>
<accession>A0A0F8VY16</accession>
<keyword evidence="1" id="KW-0812">Transmembrane</keyword>
<dbReference type="AlphaFoldDB" id="A0A0F8VY16"/>